<dbReference type="AlphaFoldDB" id="A0A212IV21"/>
<evidence type="ECO:0000313" key="1">
    <source>
        <dbReference type="EMBL" id="SBV91050.1"/>
    </source>
</evidence>
<dbReference type="Pfam" id="PF11888">
    <property type="entry name" value="DUF3408"/>
    <property type="match status" value="1"/>
</dbReference>
<dbReference type="EMBL" id="FLUL01000001">
    <property type="protein sequence ID" value="SBV91050.1"/>
    <property type="molecule type" value="Genomic_DNA"/>
</dbReference>
<protein>
    <recommendedName>
        <fullName evidence="2">DUF3408 domain-containing protein</fullName>
    </recommendedName>
</protein>
<accession>A0A212IV21</accession>
<organism evidence="1">
    <name type="scientific">uncultured Dysgonomonas sp</name>
    <dbReference type="NCBI Taxonomy" id="206096"/>
    <lineage>
        <taxon>Bacteria</taxon>
        <taxon>Pseudomonadati</taxon>
        <taxon>Bacteroidota</taxon>
        <taxon>Bacteroidia</taxon>
        <taxon>Bacteroidales</taxon>
        <taxon>Dysgonomonadaceae</taxon>
        <taxon>Dysgonomonas</taxon>
        <taxon>environmental samples</taxon>
    </lineage>
</organism>
<dbReference type="RefSeq" id="WP_296946036.1">
    <property type="nucleotide sequence ID" value="NZ_LT599021.1"/>
</dbReference>
<proteinExistence type="predicted"/>
<reference evidence="1" key="1">
    <citation type="submission" date="2016-04" db="EMBL/GenBank/DDBJ databases">
        <authorList>
            <person name="Evans L.H."/>
            <person name="Alamgir A."/>
            <person name="Owens N."/>
            <person name="Weber N.D."/>
            <person name="Virtaneva K."/>
            <person name="Barbian K."/>
            <person name="Babar A."/>
            <person name="Rosenke K."/>
        </authorList>
    </citation>
    <scope>NUCLEOTIDE SEQUENCE</scope>
    <source>
        <strain evidence="1">86-2</strain>
    </source>
</reference>
<gene>
    <name evidence="1" type="ORF">KL86DYS2_10114</name>
</gene>
<sequence length="104" mass="12093">MKKIRIFRWKATAQSMPVKEPTSNRQIADGYAERFAKPKKLKNRQCVYISNDIHAVIAKLVRALANTGNEMTIGGYIDTILEEHLQLHKEEINEIYRQRPNDLL</sequence>
<evidence type="ECO:0008006" key="2">
    <source>
        <dbReference type="Google" id="ProtNLM"/>
    </source>
</evidence>
<name>A0A212IV21_9BACT</name>
<dbReference type="InterPro" id="IPR021823">
    <property type="entry name" value="DUF3408"/>
</dbReference>